<evidence type="ECO:0008006" key="3">
    <source>
        <dbReference type="Google" id="ProtNLM"/>
    </source>
</evidence>
<accession>A0AA85KKA4</accession>
<dbReference type="AlphaFoldDB" id="A0AA85KKA4"/>
<dbReference type="Proteomes" id="UP000050795">
    <property type="component" value="Unassembled WGS sequence"/>
</dbReference>
<organism evidence="1 2">
    <name type="scientific">Trichobilharzia regenti</name>
    <name type="common">Nasal bird schistosome</name>
    <dbReference type="NCBI Taxonomy" id="157069"/>
    <lineage>
        <taxon>Eukaryota</taxon>
        <taxon>Metazoa</taxon>
        <taxon>Spiralia</taxon>
        <taxon>Lophotrochozoa</taxon>
        <taxon>Platyhelminthes</taxon>
        <taxon>Trematoda</taxon>
        <taxon>Digenea</taxon>
        <taxon>Strigeidida</taxon>
        <taxon>Schistosomatoidea</taxon>
        <taxon>Schistosomatidae</taxon>
        <taxon>Trichobilharzia</taxon>
    </lineage>
</organism>
<dbReference type="PANTHER" id="PTHR21301:SF10">
    <property type="entry name" value="REVERSE TRANSCRIPTASE DOMAIN-CONTAINING PROTEIN"/>
    <property type="match status" value="1"/>
</dbReference>
<keyword evidence="1" id="KW-1185">Reference proteome</keyword>
<reference evidence="1" key="1">
    <citation type="submission" date="2022-06" db="EMBL/GenBank/DDBJ databases">
        <authorList>
            <person name="Berger JAMES D."/>
            <person name="Berger JAMES D."/>
        </authorList>
    </citation>
    <scope>NUCLEOTIDE SEQUENCE [LARGE SCALE GENOMIC DNA]</scope>
</reference>
<evidence type="ECO:0000313" key="2">
    <source>
        <dbReference type="WBParaSite" id="TREG1_84030.1"/>
    </source>
</evidence>
<dbReference type="PANTHER" id="PTHR21301">
    <property type="entry name" value="REVERSE TRANSCRIPTASE"/>
    <property type="match status" value="1"/>
</dbReference>
<dbReference type="WBParaSite" id="TREG1_84030.1">
    <property type="protein sequence ID" value="TREG1_84030.1"/>
    <property type="gene ID" value="TREG1_84030"/>
</dbReference>
<proteinExistence type="predicted"/>
<reference evidence="2" key="2">
    <citation type="submission" date="2023-11" db="UniProtKB">
        <authorList>
            <consortium name="WormBaseParasite"/>
        </authorList>
    </citation>
    <scope>IDENTIFICATION</scope>
</reference>
<name>A0AA85KKA4_TRIRE</name>
<protein>
    <recommendedName>
        <fullName evidence="3">GIY-YIG domain-containing protein</fullName>
    </recommendedName>
</protein>
<evidence type="ECO:0000313" key="1">
    <source>
        <dbReference type="Proteomes" id="UP000050795"/>
    </source>
</evidence>
<dbReference type="InterPro" id="IPR035901">
    <property type="entry name" value="GIY-YIG_endonuc_sf"/>
</dbReference>
<dbReference type="CDD" id="cd10442">
    <property type="entry name" value="GIY-YIG_PLEs"/>
    <property type="match status" value="1"/>
</dbReference>
<sequence length="196" mass="22807">MEEKYLQTVFKKNGYPKNFIKKCLKSNESTNKEPSPKTKKQFILPYIRNISEITARIMKPFDIDVAHKPAESLNSILCKPKDPIEKGDKINTIYKINCVNCNKHYIGQSGRPLRIRIQEHKSAVKRHDINSLVSIHSDDHGHQFDWDNVKILNRGDTKCAREFLEAWYSNENAINKHVNIDEIYQLIRSKSGDQKV</sequence>
<dbReference type="Gene3D" id="3.40.1440.10">
    <property type="entry name" value="GIY-YIG endonuclease"/>
    <property type="match status" value="1"/>
</dbReference>